<comment type="caution">
    <text evidence="7">The sequence shown here is derived from an EMBL/GenBank/DDBJ whole genome shotgun (WGS) entry which is preliminary data.</text>
</comment>
<evidence type="ECO:0000313" key="8">
    <source>
        <dbReference type="Proteomes" id="UP001165065"/>
    </source>
</evidence>
<evidence type="ECO:0000256" key="5">
    <source>
        <dbReference type="ARBA" id="ARBA00023242"/>
    </source>
</evidence>
<dbReference type="Pfam" id="PF18784">
    <property type="entry name" value="CRM1_repeat_2"/>
    <property type="match status" value="1"/>
</dbReference>
<proteinExistence type="inferred from homology"/>
<dbReference type="PANTHER" id="PTHR11223:SF2">
    <property type="entry name" value="EXPORTIN-1"/>
    <property type="match status" value="1"/>
</dbReference>
<dbReference type="PANTHER" id="PTHR11223">
    <property type="entry name" value="EXPORTIN 1/5"/>
    <property type="match status" value="1"/>
</dbReference>
<name>A0A9W7L1V9_9STRA</name>
<evidence type="ECO:0000256" key="4">
    <source>
        <dbReference type="ARBA" id="ARBA00022927"/>
    </source>
</evidence>
<dbReference type="Pfam" id="PF18787">
    <property type="entry name" value="CRM1_repeat_3"/>
    <property type="match status" value="1"/>
</dbReference>
<dbReference type="Pfam" id="PF08767">
    <property type="entry name" value="CRM1_C"/>
    <property type="match status" value="1"/>
</dbReference>
<feature type="domain" description="Importin N-terminal" evidence="6">
    <location>
        <begin position="38"/>
        <end position="105"/>
    </location>
</feature>
<dbReference type="GO" id="GO:0000055">
    <property type="term" value="P:ribosomal large subunit export from nucleus"/>
    <property type="evidence" value="ECO:0007669"/>
    <property type="project" value="TreeGrafter"/>
</dbReference>
<dbReference type="Pfam" id="PF03810">
    <property type="entry name" value="IBN_N"/>
    <property type="match status" value="1"/>
</dbReference>
<accession>A0A9W7L1V9</accession>
<protein>
    <recommendedName>
        <fullName evidence="6">Importin N-terminal domain-containing protein</fullName>
    </recommendedName>
</protein>
<comment type="similarity">
    <text evidence="2">Belongs to the exportin family.</text>
</comment>
<dbReference type="Gene3D" id="1.25.10.10">
    <property type="entry name" value="Leucine-rich Repeat Variant"/>
    <property type="match status" value="1"/>
</dbReference>
<dbReference type="InterPro" id="IPR041123">
    <property type="entry name" value="CRM1_repeat"/>
</dbReference>
<dbReference type="PROSITE" id="PS50166">
    <property type="entry name" value="IMPORTIN_B_NT"/>
    <property type="match status" value="1"/>
</dbReference>
<keyword evidence="3" id="KW-0813">Transport</keyword>
<reference evidence="8" key="1">
    <citation type="journal article" date="2023" name="Commun. Biol.">
        <title>Genome analysis of Parmales, the sister group of diatoms, reveals the evolutionary specialization of diatoms from phago-mixotrophs to photoautotrophs.</title>
        <authorList>
            <person name="Ban H."/>
            <person name="Sato S."/>
            <person name="Yoshikawa S."/>
            <person name="Yamada K."/>
            <person name="Nakamura Y."/>
            <person name="Ichinomiya M."/>
            <person name="Sato N."/>
            <person name="Blanc-Mathieu R."/>
            <person name="Endo H."/>
            <person name="Kuwata A."/>
            <person name="Ogata H."/>
        </authorList>
    </citation>
    <scope>NUCLEOTIDE SEQUENCE [LARGE SCALE GENOMIC DNA]</scope>
</reference>
<dbReference type="GO" id="GO:0005634">
    <property type="term" value="C:nucleus"/>
    <property type="evidence" value="ECO:0007669"/>
    <property type="project" value="UniProtKB-SubCell"/>
</dbReference>
<dbReference type="Pfam" id="PF18777">
    <property type="entry name" value="CRM1_repeat"/>
    <property type="match status" value="1"/>
</dbReference>
<dbReference type="InterPro" id="IPR041235">
    <property type="entry name" value="Exp1_repeat_2"/>
</dbReference>
<dbReference type="FunFam" id="1.25.10.10:FF:000022">
    <property type="entry name" value="protein EXPORTIN 1A"/>
    <property type="match status" value="1"/>
</dbReference>
<dbReference type="GO" id="GO:0005737">
    <property type="term" value="C:cytoplasm"/>
    <property type="evidence" value="ECO:0007669"/>
    <property type="project" value="TreeGrafter"/>
</dbReference>
<evidence type="ECO:0000256" key="1">
    <source>
        <dbReference type="ARBA" id="ARBA00004123"/>
    </source>
</evidence>
<dbReference type="GO" id="GO:0005049">
    <property type="term" value="F:nuclear export signal receptor activity"/>
    <property type="evidence" value="ECO:0007669"/>
    <property type="project" value="InterPro"/>
</dbReference>
<gene>
    <name evidence="7" type="ORF">TrCOL_g1337</name>
</gene>
<dbReference type="OrthoDB" id="27218at2759"/>
<dbReference type="InterPro" id="IPR001494">
    <property type="entry name" value="Importin-beta_N"/>
</dbReference>
<evidence type="ECO:0000313" key="7">
    <source>
        <dbReference type="EMBL" id="GMI23428.1"/>
    </source>
</evidence>
<organism evidence="7 8">
    <name type="scientific">Triparma columacea</name>
    <dbReference type="NCBI Taxonomy" id="722753"/>
    <lineage>
        <taxon>Eukaryota</taxon>
        <taxon>Sar</taxon>
        <taxon>Stramenopiles</taxon>
        <taxon>Ochrophyta</taxon>
        <taxon>Bolidophyceae</taxon>
        <taxon>Parmales</taxon>
        <taxon>Triparmaceae</taxon>
        <taxon>Triparma</taxon>
    </lineage>
</organism>
<dbReference type="InterPro" id="IPR016024">
    <property type="entry name" value="ARM-type_fold"/>
</dbReference>
<dbReference type="AlphaFoldDB" id="A0A9W7L1V9"/>
<sequence length="1079" mass="122279">MDHAQAELLDFTKPFDVSLLDSVVQSAFSPTSPTRAAANTVLMTIQENPSMWTRADAILESPAASLQSRYFALQVLTAAIKTRWKVMPEEQREGVKGYVVGKVINMSGDEKVMGNREERVFLGKLNLTLIGILKQEWPQSWPSFIPDLCGSSKTSELLCENNMAILKLLSEEVFDFGRNEMTSGKVKKMKESLNQEFSQIYQLCEFILTHSRKESLIQVTLSTLQRFLTWIPLGFIFQTSLIHTLLDTFFPVPSYRSNALLCLTEIATLTDLEPQYDTAFQSMFIKFTARMNEVFPPNTNLKDGWDNMKESEQVFIQRLALFQTGFLKAHLKVLETPAHSGTLITGLQYLVQISNVPSNEVFKICVDYWHTLAQDLYDSGTASSIPTPALNLGGGLRIEQRKQHYEQVLSGARHVMISRMAKPEEVLIVEDENGDVVRETTKDTELLAQYKTMKETLVYLTHLNYDDTETIMLSKLSMQVDGTQWSWNNLNTLCWGIGSISGAMNEEEEKRFLVTVIKDLLGLCEAKRGKDNKAIVASNIMYVVGQYPRFLKQHWKFLKTVVNKLFEFMHEVHPGVQDMACDTFLKIAQKCKRKFVTLQAGEKQPFINELVETLPQIISDLEPHQVQAFYESVGTLLSDKGQQVTINRVLLLKQLMDLPNRSWRMICDGANADVRNLLDPNTIKEVIKILKSNSKVCLTVGPLYIHQLNIIFLDMLNIYKIYSEHISKSVEAQGAIATRHAINRSMRTVKKEVLKLLSVFIEMSAAPECGPSEIATHFLPPVLDPILGDYMRNVKEARDAEVLGLFTVVVTKLKNFVEDKVPMIMEGTFECTLQMITTNFEDFPDHRVKFFGFLRAVNLHCFGALFQLPADHQRYVVDSVVWALKHTGRDISETGLDILHELLVNVSNNPEVAQGFYQQFLLALIQDVFAVLTDRLHKSGFKMHATLLQNMFHLVATNRVTVPLFDVSTQPQGTTNEVWLRGHVSNLLITSFSNLTPGQVEAFVNGLFDLNIDLPTFKTHLRNFLIELQEFRAEDNSGLFQEEKDSETRAKIEALGQKRAQVPGMIKPSEIQGGIDDDL</sequence>
<dbReference type="InterPro" id="IPR045065">
    <property type="entry name" value="XPO1/5"/>
</dbReference>
<keyword evidence="8" id="KW-1185">Reference proteome</keyword>
<dbReference type="InterPro" id="IPR014877">
    <property type="entry name" value="XPO1_C_dom"/>
</dbReference>
<dbReference type="InterPro" id="IPR011989">
    <property type="entry name" value="ARM-like"/>
</dbReference>
<keyword evidence="5" id="KW-0539">Nucleus</keyword>
<dbReference type="GO" id="GO:0031267">
    <property type="term" value="F:small GTPase binding"/>
    <property type="evidence" value="ECO:0007669"/>
    <property type="project" value="InterPro"/>
</dbReference>
<evidence type="ECO:0000256" key="2">
    <source>
        <dbReference type="ARBA" id="ARBA00009466"/>
    </source>
</evidence>
<dbReference type="InterPro" id="IPR013598">
    <property type="entry name" value="Exportin-1/Importin-b-like"/>
</dbReference>
<keyword evidence="4" id="KW-0653">Protein transport</keyword>
<comment type="subcellular location">
    <subcellularLocation>
        <location evidence="1">Nucleus</location>
    </subcellularLocation>
</comment>
<dbReference type="Pfam" id="PF08389">
    <property type="entry name" value="Xpo1"/>
    <property type="match status" value="1"/>
</dbReference>
<dbReference type="InterPro" id="IPR040485">
    <property type="entry name" value="XPO1_repeat_3"/>
</dbReference>
<dbReference type="SUPFAM" id="SSF48371">
    <property type="entry name" value="ARM repeat"/>
    <property type="match status" value="2"/>
</dbReference>
<dbReference type="GO" id="GO:0000056">
    <property type="term" value="P:ribosomal small subunit export from nucleus"/>
    <property type="evidence" value="ECO:0007669"/>
    <property type="project" value="TreeGrafter"/>
</dbReference>
<evidence type="ECO:0000256" key="3">
    <source>
        <dbReference type="ARBA" id="ARBA00022448"/>
    </source>
</evidence>
<dbReference type="SMART" id="SM01102">
    <property type="entry name" value="CRM1_C"/>
    <property type="match status" value="1"/>
</dbReference>
<evidence type="ECO:0000259" key="6">
    <source>
        <dbReference type="PROSITE" id="PS50166"/>
    </source>
</evidence>
<dbReference type="Proteomes" id="UP001165065">
    <property type="component" value="Unassembled WGS sequence"/>
</dbReference>
<dbReference type="EMBL" id="BRYA01000569">
    <property type="protein sequence ID" value="GMI23428.1"/>
    <property type="molecule type" value="Genomic_DNA"/>
</dbReference>
<dbReference type="SMART" id="SM00913">
    <property type="entry name" value="IBN_N"/>
    <property type="match status" value="1"/>
</dbReference>
<dbReference type="GO" id="GO:0006611">
    <property type="term" value="P:protein export from nucleus"/>
    <property type="evidence" value="ECO:0007669"/>
    <property type="project" value="InterPro"/>
</dbReference>